<dbReference type="InterPro" id="IPR017740">
    <property type="entry name" value="TssA-like"/>
</dbReference>
<protein>
    <recommendedName>
        <fullName evidence="2">ImpA N-terminal domain-containing protein</fullName>
    </recommendedName>
</protein>
<evidence type="ECO:0000256" key="1">
    <source>
        <dbReference type="SAM" id="MobiDB-lite"/>
    </source>
</evidence>
<dbReference type="Proteomes" id="UP000315017">
    <property type="component" value="Chromosome"/>
</dbReference>
<feature type="compositionally biased region" description="Polar residues" evidence="1">
    <location>
        <begin position="316"/>
        <end position="343"/>
    </location>
</feature>
<dbReference type="NCBIfam" id="TIGR03363">
    <property type="entry name" value="VI_chp_8"/>
    <property type="match status" value="1"/>
</dbReference>
<accession>A0A517YLP8</accession>
<evidence type="ECO:0000313" key="4">
    <source>
        <dbReference type="Proteomes" id="UP000315017"/>
    </source>
</evidence>
<reference evidence="3 4" key="1">
    <citation type="submission" date="2019-02" db="EMBL/GenBank/DDBJ databases">
        <title>Deep-cultivation of Planctomycetes and their phenomic and genomic characterization uncovers novel biology.</title>
        <authorList>
            <person name="Wiegand S."/>
            <person name="Jogler M."/>
            <person name="Boedeker C."/>
            <person name="Pinto D."/>
            <person name="Vollmers J."/>
            <person name="Rivas-Marin E."/>
            <person name="Kohn T."/>
            <person name="Peeters S.H."/>
            <person name="Heuer A."/>
            <person name="Rast P."/>
            <person name="Oberbeckmann S."/>
            <person name="Bunk B."/>
            <person name="Jeske O."/>
            <person name="Meyerdierks A."/>
            <person name="Storesund J.E."/>
            <person name="Kallscheuer N."/>
            <person name="Luecker S."/>
            <person name="Lage O.M."/>
            <person name="Pohl T."/>
            <person name="Merkel B.J."/>
            <person name="Hornburger P."/>
            <person name="Mueller R.-W."/>
            <person name="Bruemmer F."/>
            <person name="Labrenz M."/>
            <person name="Spormann A.M."/>
            <person name="Op den Camp H."/>
            <person name="Overmann J."/>
            <person name="Amann R."/>
            <person name="Jetten M.S.M."/>
            <person name="Mascher T."/>
            <person name="Medema M.H."/>
            <person name="Devos D.P."/>
            <person name="Kaster A.-K."/>
            <person name="Ovreas L."/>
            <person name="Rohde M."/>
            <person name="Galperin M.Y."/>
            <person name="Jogler C."/>
        </authorList>
    </citation>
    <scope>NUCLEOTIDE SEQUENCE [LARGE SCALE GENOMIC DNA]</scope>
    <source>
        <strain evidence="3 4">ETA_A8</strain>
    </source>
</reference>
<keyword evidence="4" id="KW-1185">Reference proteome</keyword>
<feature type="domain" description="ImpA N-terminal" evidence="2">
    <location>
        <begin position="67"/>
        <end position="190"/>
    </location>
</feature>
<dbReference type="PANTHER" id="PTHR37951:SF1">
    <property type="entry name" value="TYPE VI SECRETION SYSTEM COMPONENT TSSA1"/>
    <property type="match status" value="1"/>
</dbReference>
<evidence type="ECO:0000259" key="2">
    <source>
        <dbReference type="Pfam" id="PF06812"/>
    </source>
</evidence>
<dbReference type="InterPro" id="IPR010657">
    <property type="entry name" value="ImpA_N"/>
</dbReference>
<dbReference type="EMBL" id="CP036274">
    <property type="protein sequence ID" value="QDU31155.1"/>
    <property type="molecule type" value="Genomic_DNA"/>
</dbReference>
<dbReference type="OrthoDB" id="9771118at2"/>
<dbReference type="KEGG" id="aagg:ETAA8_63080"/>
<name>A0A517YLP8_9BACT</name>
<dbReference type="AlphaFoldDB" id="A0A517YLP8"/>
<gene>
    <name evidence="3" type="ORF">ETAA8_63080</name>
</gene>
<feature type="region of interest" description="Disordered" evidence="1">
    <location>
        <begin position="316"/>
        <end position="350"/>
    </location>
</feature>
<organism evidence="3 4">
    <name type="scientific">Anatilimnocola aggregata</name>
    <dbReference type="NCBI Taxonomy" id="2528021"/>
    <lineage>
        <taxon>Bacteria</taxon>
        <taxon>Pseudomonadati</taxon>
        <taxon>Planctomycetota</taxon>
        <taxon>Planctomycetia</taxon>
        <taxon>Pirellulales</taxon>
        <taxon>Pirellulaceae</taxon>
        <taxon>Anatilimnocola</taxon>
    </lineage>
</organism>
<evidence type="ECO:0000313" key="3">
    <source>
        <dbReference type="EMBL" id="QDU31155.1"/>
    </source>
</evidence>
<sequence>MPIDRISPAALPRFTVPILTPKIPSTLPYADGRGDAAWMVARVGGVLSPQAGLPMPTSPLLDFEVLLAPVPGDNPTGAYLRYSSGREYDLIRDLRPKRDQAIFEDGSEGPQAGQWKQIIAKSQEFLRAKSKDLQLATWLTEALVNQHGFTGLRDGLQLITGLLQTHWEGLFPPADDGDLEMRVAPLEWLLGDTALPIWVREIPLSDRPAEMSGDAERKTPVTYNLWHSIKVNRSADAEPFLAGMETAVNKTPPAFFRKLHEDIRAAREALETFNSALDEQFGRLAPAVSAVRTAIEQCQNRVETICQERKITLQETAAVSDPQEASSAGESPSETYSGSNNGHSGPVRSRAEALEKLREIADFLRQAEPHSPVSYLIQRAIAWSEMPFEKLLLELVQDQNARALINNTLGIKEDTYGYGEDSSSHSSE</sequence>
<proteinExistence type="predicted"/>
<dbReference type="PANTHER" id="PTHR37951">
    <property type="entry name" value="CYTOPLASMIC PROTEIN-RELATED"/>
    <property type="match status" value="1"/>
</dbReference>
<dbReference type="Pfam" id="PF06812">
    <property type="entry name" value="ImpA_N"/>
    <property type="match status" value="1"/>
</dbReference>